<dbReference type="AlphaFoldDB" id="A0A6J1QPF0"/>
<evidence type="ECO:0000256" key="1">
    <source>
        <dbReference type="ARBA" id="ARBA00004141"/>
    </source>
</evidence>
<feature type="transmembrane region" description="Helical" evidence="7">
    <location>
        <begin position="800"/>
        <end position="819"/>
    </location>
</feature>
<dbReference type="PANTHER" id="PTHR21716">
    <property type="entry name" value="TRANSMEMBRANE PROTEIN"/>
    <property type="match status" value="1"/>
</dbReference>
<feature type="transmembrane region" description="Helical" evidence="7">
    <location>
        <begin position="478"/>
        <end position="507"/>
    </location>
</feature>
<keyword evidence="3 7" id="KW-0812">Transmembrane</keyword>
<dbReference type="RefSeq" id="XP_024882415.1">
    <property type="nucleotide sequence ID" value="XM_025026647.1"/>
</dbReference>
<dbReference type="PANTHER" id="PTHR21716:SF4">
    <property type="entry name" value="TRANSMEMBRANE PROTEIN 245"/>
    <property type="match status" value="1"/>
</dbReference>
<feature type="transmembrane region" description="Helical" evidence="7">
    <location>
        <begin position="162"/>
        <end position="188"/>
    </location>
</feature>
<accession>A0A6J1QPF0</accession>
<dbReference type="InterPro" id="IPR002549">
    <property type="entry name" value="AI-2E-like"/>
</dbReference>
<sequence length="896" mass="100382">MENVRSPMDNLFNMLSGFSAGQEKALKQGIYNAVALFFLCLVSAAGYGLYIILSPFVKPLIWALLCGSVLFPFKCSLATTVQSWFAKVEALQTPLVVNVGLLPVHIFDNVSERVGSFLWTRIKYIVWAASLALLAAGVYHYTPNVITCLAWRTFQVFTAVSGFFILTCNVFTVSTILIGYLTILYIYWTPSNSIRFRYSSFVIWFIISMYLSSIAGAYRVLVFTALQILCAIGFIYEVILIMDSHELNGRHLTFSQAVRFALTNDLLPSSQEDKSSSSQGDDRANDCIPEGESVDTSIRSREETGRLASADVASIERIRSTPRLSVKSMSLDTDAGLSSTCKPARNIHSITRATLRDRYLLGKIRAELRTSLDMQDDEVDTDKYMYGALYACAGMLLWKHRWITHILVIPLVHYIVKQLGSYFGFWERILGYCDSTIRTLKSWSMERHQALIPSNIRGLYKVSIIVDEKLRNVLKGSVNAVATTSVILGLIVFTTCASIFITIQIYAEGLHLVQVTGEILNSTLMNNPDIDWVPEKWEESVNSVLDNAYTYGRSAISDGIRGLMKDLEPTKAEQMEKKVLELWDRLYQAWMMSNTDPDLVGPTVDVMSAYTAWESFKESFGKTPLHLFNMTSIQNFAKENIGILMSVLDSLWGIVKGNMSVILTVFTELFYIVLMSGSAVLNFVLSTVVFFTTLFYLLSSSDKTYKPIELTTMFSPISCHSTLHVEGFAVALQEAVIGVFAATFKLASFFGMWTWFIHNLFQVKIVYLPSALATMLGAVPFLDAYFACIPAAIELWFTRGSMIAITFFLFHFLPCNIVVTEFYKEIKGGGHPYLTGLSIAGGIFCLGVEGAIFGPLLLCCIMVVINLSRRYLHSPEEEAVLSTYPNHERTSQYEPK</sequence>
<feature type="region of interest" description="Disordered" evidence="6">
    <location>
        <begin position="269"/>
        <end position="305"/>
    </location>
</feature>
<feature type="transmembrane region" description="Helical" evidence="7">
    <location>
        <begin position="669"/>
        <end position="698"/>
    </location>
</feature>
<comment type="similarity">
    <text evidence="2">Belongs to the autoinducer-2 exporter (AI-2E) (TC 2.A.86) family.</text>
</comment>
<evidence type="ECO:0000256" key="2">
    <source>
        <dbReference type="ARBA" id="ARBA00009773"/>
    </source>
</evidence>
<feature type="transmembrane region" description="Helical" evidence="7">
    <location>
        <begin position="200"/>
        <end position="218"/>
    </location>
</feature>
<feature type="transmembrane region" description="Helical" evidence="7">
    <location>
        <begin position="224"/>
        <end position="242"/>
    </location>
</feature>
<feature type="transmembrane region" description="Helical" evidence="7">
    <location>
        <begin position="735"/>
        <end position="756"/>
    </location>
</feature>
<evidence type="ECO:0000313" key="9">
    <source>
        <dbReference type="RefSeq" id="XP_024882415.1"/>
    </source>
</evidence>
<protein>
    <submittedName>
        <fullName evidence="9">Transmembrane protein 245 isoform X1</fullName>
    </submittedName>
</protein>
<dbReference type="OrthoDB" id="5970161at2759"/>
<keyword evidence="4 7" id="KW-1133">Transmembrane helix</keyword>
<evidence type="ECO:0000256" key="6">
    <source>
        <dbReference type="SAM" id="MobiDB-lite"/>
    </source>
</evidence>
<feature type="transmembrane region" description="Helical" evidence="7">
    <location>
        <begin position="122"/>
        <end position="142"/>
    </location>
</feature>
<evidence type="ECO:0000256" key="7">
    <source>
        <dbReference type="SAM" id="Phobius"/>
    </source>
</evidence>
<reference evidence="9" key="1">
    <citation type="submission" date="2025-08" db="UniProtKB">
        <authorList>
            <consortium name="RefSeq"/>
        </authorList>
    </citation>
    <scope>IDENTIFICATION</scope>
    <source>
        <tissue evidence="9">Whole body</tissue>
    </source>
</reference>
<feature type="transmembrane region" description="Helical" evidence="7">
    <location>
        <begin position="768"/>
        <end position="788"/>
    </location>
</feature>
<name>A0A6J1QPF0_9HYME</name>
<feature type="compositionally biased region" description="Basic and acidic residues" evidence="6">
    <location>
        <begin position="271"/>
        <end position="285"/>
    </location>
</feature>
<dbReference type="GO" id="GO:0016020">
    <property type="term" value="C:membrane"/>
    <property type="evidence" value="ECO:0007669"/>
    <property type="project" value="UniProtKB-SubCell"/>
</dbReference>
<keyword evidence="8" id="KW-1185">Reference proteome</keyword>
<dbReference type="GeneID" id="112461412"/>
<gene>
    <name evidence="9" type="primary">LOC112461412</name>
</gene>
<feature type="transmembrane region" description="Helical" evidence="7">
    <location>
        <begin position="30"/>
        <end position="53"/>
    </location>
</feature>
<feature type="transmembrane region" description="Helical" evidence="7">
    <location>
        <begin position="60"/>
        <end position="85"/>
    </location>
</feature>
<proteinExistence type="inferred from homology"/>
<keyword evidence="5 7" id="KW-0472">Membrane</keyword>
<evidence type="ECO:0000256" key="3">
    <source>
        <dbReference type="ARBA" id="ARBA00022692"/>
    </source>
</evidence>
<comment type="subcellular location">
    <subcellularLocation>
        <location evidence="1">Membrane</location>
        <topology evidence="1">Multi-pass membrane protein</topology>
    </subcellularLocation>
</comment>
<feature type="transmembrane region" description="Helical" evidence="7">
    <location>
        <begin position="839"/>
        <end position="865"/>
    </location>
</feature>
<evidence type="ECO:0000313" key="8">
    <source>
        <dbReference type="Proteomes" id="UP000504618"/>
    </source>
</evidence>
<organism evidence="8 9">
    <name type="scientific">Temnothorax curvispinosus</name>
    <dbReference type="NCBI Taxonomy" id="300111"/>
    <lineage>
        <taxon>Eukaryota</taxon>
        <taxon>Metazoa</taxon>
        <taxon>Ecdysozoa</taxon>
        <taxon>Arthropoda</taxon>
        <taxon>Hexapoda</taxon>
        <taxon>Insecta</taxon>
        <taxon>Pterygota</taxon>
        <taxon>Neoptera</taxon>
        <taxon>Endopterygota</taxon>
        <taxon>Hymenoptera</taxon>
        <taxon>Apocrita</taxon>
        <taxon>Aculeata</taxon>
        <taxon>Formicoidea</taxon>
        <taxon>Formicidae</taxon>
        <taxon>Myrmicinae</taxon>
        <taxon>Temnothorax</taxon>
    </lineage>
</organism>
<evidence type="ECO:0000256" key="4">
    <source>
        <dbReference type="ARBA" id="ARBA00022989"/>
    </source>
</evidence>
<dbReference type="Proteomes" id="UP000504618">
    <property type="component" value="Unplaced"/>
</dbReference>
<evidence type="ECO:0000256" key="5">
    <source>
        <dbReference type="ARBA" id="ARBA00023136"/>
    </source>
</evidence>